<organism evidence="2 3">
    <name type="scientific">Lupinus luteus</name>
    <name type="common">European yellow lupine</name>
    <dbReference type="NCBI Taxonomy" id="3873"/>
    <lineage>
        <taxon>Eukaryota</taxon>
        <taxon>Viridiplantae</taxon>
        <taxon>Streptophyta</taxon>
        <taxon>Embryophyta</taxon>
        <taxon>Tracheophyta</taxon>
        <taxon>Spermatophyta</taxon>
        <taxon>Magnoliopsida</taxon>
        <taxon>eudicotyledons</taxon>
        <taxon>Gunneridae</taxon>
        <taxon>Pentapetalae</taxon>
        <taxon>rosids</taxon>
        <taxon>fabids</taxon>
        <taxon>Fabales</taxon>
        <taxon>Fabaceae</taxon>
        <taxon>Papilionoideae</taxon>
        <taxon>50 kb inversion clade</taxon>
        <taxon>genistoids sensu lato</taxon>
        <taxon>core genistoids</taxon>
        <taxon>Genisteae</taxon>
        <taxon>Lupinus</taxon>
    </lineage>
</organism>
<dbReference type="EMBL" id="CAXHTB010000018">
    <property type="protein sequence ID" value="CAL0324938.1"/>
    <property type="molecule type" value="Genomic_DNA"/>
</dbReference>
<name>A0AAV1XUJ2_LUPLU</name>
<sequence>MVPGQVSISVLEILDREFSNYPLALGKQPLSVLHDISHAVLRQRNLSPGGSGKMSTRNRGGSIPVIRDVAKKTDSTRYACIKI</sequence>
<dbReference type="Proteomes" id="UP001497480">
    <property type="component" value="Unassembled WGS sequence"/>
</dbReference>
<dbReference type="AlphaFoldDB" id="A0AAV1XUJ2"/>
<feature type="compositionally biased region" description="Polar residues" evidence="1">
    <location>
        <begin position="44"/>
        <end position="59"/>
    </location>
</feature>
<protein>
    <submittedName>
        <fullName evidence="2">Uncharacterized protein</fullName>
    </submittedName>
</protein>
<keyword evidence="3" id="KW-1185">Reference proteome</keyword>
<comment type="caution">
    <text evidence="2">The sequence shown here is derived from an EMBL/GenBank/DDBJ whole genome shotgun (WGS) entry which is preliminary data.</text>
</comment>
<gene>
    <name evidence="2" type="ORF">LLUT_LOCUS25998</name>
</gene>
<reference evidence="2 3" key="1">
    <citation type="submission" date="2024-03" db="EMBL/GenBank/DDBJ databases">
        <authorList>
            <person name="Martinez-Hernandez J."/>
        </authorList>
    </citation>
    <scope>NUCLEOTIDE SEQUENCE [LARGE SCALE GENOMIC DNA]</scope>
</reference>
<evidence type="ECO:0000256" key="1">
    <source>
        <dbReference type="SAM" id="MobiDB-lite"/>
    </source>
</evidence>
<feature type="region of interest" description="Disordered" evidence="1">
    <location>
        <begin position="44"/>
        <end position="63"/>
    </location>
</feature>
<proteinExistence type="predicted"/>
<accession>A0AAV1XUJ2</accession>
<evidence type="ECO:0000313" key="2">
    <source>
        <dbReference type="EMBL" id="CAL0324938.1"/>
    </source>
</evidence>
<evidence type="ECO:0000313" key="3">
    <source>
        <dbReference type="Proteomes" id="UP001497480"/>
    </source>
</evidence>